<evidence type="ECO:0000256" key="3">
    <source>
        <dbReference type="ARBA" id="ARBA00022692"/>
    </source>
</evidence>
<evidence type="ECO:0000256" key="6">
    <source>
        <dbReference type="SAM" id="Phobius"/>
    </source>
</evidence>
<evidence type="ECO:0000256" key="5">
    <source>
        <dbReference type="ARBA" id="ARBA00023136"/>
    </source>
</evidence>
<organism evidence="7 8">
    <name type="scientific">Amycolatopsis cynarae</name>
    <dbReference type="NCBI Taxonomy" id="2995223"/>
    <lineage>
        <taxon>Bacteria</taxon>
        <taxon>Bacillati</taxon>
        <taxon>Actinomycetota</taxon>
        <taxon>Actinomycetes</taxon>
        <taxon>Pseudonocardiales</taxon>
        <taxon>Pseudonocardiaceae</taxon>
        <taxon>Amycolatopsis</taxon>
    </lineage>
</organism>
<gene>
    <name evidence="7" type="ORF">ORV05_16180</name>
</gene>
<feature type="transmembrane region" description="Helical" evidence="6">
    <location>
        <begin position="102"/>
        <end position="122"/>
    </location>
</feature>
<feature type="transmembrane region" description="Helical" evidence="6">
    <location>
        <begin position="129"/>
        <end position="149"/>
    </location>
</feature>
<keyword evidence="5 6" id="KW-0472">Membrane</keyword>
<dbReference type="InterPro" id="IPR004307">
    <property type="entry name" value="TspO_MBR"/>
</dbReference>
<dbReference type="RefSeq" id="WP_268759324.1">
    <property type="nucleotide sequence ID" value="NZ_CP113836.1"/>
</dbReference>
<comment type="subcellular location">
    <subcellularLocation>
        <location evidence="1">Membrane</location>
        <topology evidence="1">Multi-pass membrane protein</topology>
    </subcellularLocation>
</comment>
<dbReference type="Proteomes" id="UP001163203">
    <property type="component" value="Chromosome"/>
</dbReference>
<evidence type="ECO:0000256" key="4">
    <source>
        <dbReference type="ARBA" id="ARBA00022989"/>
    </source>
</evidence>
<reference evidence="7" key="1">
    <citation type="submission" date="2022-11" db="EMBL/GenBank/DDBJ databases">
        <authorList>
            <person name="Mo P."/>
        </authorList>
    </citation>
    <scope>NUCLEOTIDE SEQUENCE</scope>
    <source>
        <strain evidence="7">HUAS 11-8</strain>
    </source>
</reference>
<feature type="transmembrane region" description="Helical" evidence="6">
    <location>
        <begin position="76"/>
        <end position="96"/>
    </location>
</feature>
<evidence type="ECO:0000256" key="2">
    <source>
        <dbReference type="ARBA" id="ARBA00007524"/>
    </source>
</evidence>
<keyword evidence="4 6" id="KW-1133">Transmembrane helix</keyword>
<feature type="transmembrane region" description="Helical" evidence="6">
    <location>
        <begin position="51"/>
        <end position="69"/>
    </location>
</feature>
<dbReference type="Gene3D" id="1.20.1260.100">
    <property type="entry name" value="TspO/MBR protein"/>
    <property type="match status" value="1"/>
</dbReference>
<dbReference type="EMBL" id="CP113836">
    <property type="protein sequence ID" value="WAL69237.1"/>
    <property type="molecule type" value="Genomic_DNA"/>
</dbReference>
<accession>A0ABY7BB70</accession>
<evidence type="ECO:0000256" key="1">
    <source>
        <dbReference type="ARBA" id="ARBA00004141"/>
    </source>
</evidence>
<comment type="similarity">
    <text evidence="2">Belongs to the TspO/BZRP family.</text>
</comment>
<protein>
    <submittedName>
        <fullName evidence="7">Tryptophan-rich sensory protein</fullName>
    </submittedName>
</protein>
<dbReference type="PANTHER" id="PTHR10057:SF0">
    <property type="entry name" value="TRANSLOCATOR PROTEIN"/>
    <property type="match status" value="1"/>
</dbReference>
<proteinExistence type="inferred from homology"/>
<dbReference type="PANTHER" id="PTHR10057">
    <property type="entry name" value="PERIPHERAL-TYPE BENZODIAZEPINE RECEPTOR"/>
    <property type="match status" value="1"/>
</dbReference>
<sequence>MDAHSARGLAFAAGPTLAAAAIGSLAARRAPEIYRRLAKPAWAPPPGVFGPVWTVLYTAIGVAGWRLWTRRAGRKALGLHLAQLALNAAWTPAFFAARDRTAALAVVAALDGALAAEIAVVARRDRAAAALLAPYLGWSVFATALTASVGDPAGPAGRATRR</sequence>
<dbReference type="InterPro" id="IPR038330">
    <property type="entry name" value="TspO/MBR-related_sf"/>
</dbReference>
<evidence type="ECO:0000313" key="8">
    <source>
        <dbReference type="Proteomes" id="UP001163203"/>
    </source>
</evidence>
<name>A0ABY7BB70_9PSEU</name>
<keyword evidence="8" id="KW-1185">Reference proteome</keyword>
<keyword evidence="3 6" id="KW-0812">Transmembrane</keyword>
<dbReference type="PIRSF" id="PIRSF005859">
    <property type="entry name" value="PBR"/>
    <property type="match status" value="1"/>
</dbReference>
<dbReference type="Pfam" id="PF03073">
    <property type="entry name" value="TspO_MBR"/>
    <property type="match status" value="1"/>
</dbReference>
<dbReference type="CDD" id="cd15904">
    <property type="entry name" value="TSPO_MBR"/>
    <property type="match status" value="1"/>
</dbReference>
<evidence type="ECO:0000313" key="7">
    <source>
        <dbReference type="EMBL" id="WAL69237.1"/>
    </source>
</evidence>